<comment type="catalytic activity">
    <reaction evidence="11 12">
        <text>adenosine(4) in tRNA(His) + S-adenosyl-L-methionine = 2'-O-methyladenosine(4) in tRNA(His) + S-adenosyl-L-homocysteine + H(+)</text>
        <dbReference type="Rhea" id="RHEA:43196"/>
        <dbReference type="Rhea" id="RHEA-COMP:10401"/>
        <dbReference type="Rhea" id="RHEA-COMP:10402"/>
        <dbReference type="ChEBI" id="CHEBI:15378"/>
        <dbReference type="ChEBI" id="CHEBI:57856"/>
        <dbReference type="ChEBI" id="CHEBI:59789"/>
        <dbReference type="ChEBI" id="CHEBI:74411"/>
        <dbReference type="ChEBI" id="CHEBI:74477"/>
        <dbReference type="EC" id="2.1.1.225"/>
    </reaction>
</comment>
<dbReference type="GO" id="GO:0008270">
    <property type="term" value="F:zinc ion binding"/>
    <property type="evidence" value="ECO:0007669"/>
    <property type="project" value="UniProtKB-KW"/>
</dbReference>
<reference evidence="14" key="1">
    <citation type="thesis" date="2020" institute="ProQuest LLC" country="789 East Eisenhower Parkway, Ann Arbor, MI, USA">
        <title>Comparative Genomics and Chromosome Evolution.</title>
        <authorList>
            <person name="Mudd A.B."/>
        </authorList>
    </citation>
    <scope>NUCLEOTIDE SEQUENCE</scope>
    <source>
        <strain evidence="14">1538</strain>
        <tissue evidence="14">Blood</tissue>
    </source>
</reference>
<dbReference type="Pfam" id="PF05253">
    <property type="entry name" value="zf-U11-48K"/>
    <property type="match status" value="1"/>
</dbReference>
<keyword evidence="8 12" id="KW-0862">Zinc</keyword>
<dbReference type="Proteomes" id="UP001181693">
    <property type="component" value="Unassembled WGS sequence"/>
</dbReference>
<evidence type="ECO:0000256" key="9">
    <source>
        <dbReference type="ARBA" id="ARBA00048165"/>
    </source>
</evidence>
<dbReference type="Pfam" id="PF05206">
    <property type="entry name" value="TRM13"/>
    <property type="match status" value="1"/>
</dbReference>
<dbReference type="EMBL" id="DYDO01000009">
    <property type="protein sequence ID" value="DBA18145.1"/>
    <property type="molecule type" value="Genomic_DNA"/>
</dbReference>
<comment type="function">
    <text evidence="12">tRNA methylase which 2'-O-methylates cytidine(4) in tRNA(Pro) and tRNA(Gly)(GCC), and adenosine(4) in tRNA(His).</text>
</comment>
<evidence type="ECO:0000256" key="3">
    <source>
        <dbReference type="ARBA" id="ARBA00022679"/>
    </source>
</evidence>
<keyword evidence="5 12" id="KW-0819">tRNA processing</keyword>
<evidence type="ECO:0000256" key="12">
    <source>
        <dbReference type="RuleBase" id="RU367103"/>
    </source>
</evidence>
<evidence type="ECO:0000256" key="1">
    <source>
        <dbReference type="ARBA" id="ARBA00005265"/>
    </source>
</evidence>
<feature type="domain" description="CHHC U11-48K-type" evidence="13">
    <location>
        <begin position="64"/>
        <end position="91"/>
    </location>
</feature>
<dbReference type="InterPro" id="IPR022776">
    <property type="entry name" value="TRM13/UPF0224_CHHC_Znf_dom"/>
</dbReference>
<dbReference type="GO" id="GO:0030488">
    <property type="term" value="P:tRNA methylation"/>
    <property type="evidence" value="ECO:0007669"/>
    <property type="project" value="InterPro"/>
</dbReference>
<accession>A0AAV2ZRG2</accession>
<dbReference type="PANTHER" id="PTHR12998">
    <property type="entry name" value="TRNA:M(4)X MODIFICATION ENZYME TRM13 HOMOLOG"/>
    <property type="match status" value="1"/>
</dbReference>
<keyword evidence="3 12" id="KW-0808">Transferase</keyword>
<keyword evidence="15" id="KW-1185">Reference proteome</keyword>
<name>A0AAV2ZRG2_PYXAD</name>
<evidence type="ECO:0000313" key="14">
    <source>
        <dbReference type="EMBL" id="DBA18145.1"/>
    </source>
</evidence>
<evidence type="ECO:0000256" key="11">
    <source>
        <dbReference type="ARBA" id="ARBA00049393"/>
    </source>
</evidence>
<evidence type="ECO:0000256" key="7">
    <source>
        <dbReference type="ARBA" id="ARBA00022771"/>
    </source>
</evidence>
<evidence type="ECO:0000259" key="13">
    <source>
        <dbReference type="PROSITE" id="PS51800"/>
    </source>
</evidence>
<organism evidence="14 15">
    <name type="scientific">Pyxicephalus adspersus</name>
    <name type="common">African bullfrog</name>
    <dbReference type="NCBI Taxonomy" id="30357"/>
    <lineage>
        <taxon>Eukaryota</taxon>
        <taxon>Metazoa</taxon>
        <taxon>Chordata</taxon>
        <taxon>Craniata</taxon>
        <taxon>Vertebrata</taxon>
        <taxon>Euteleostomi</taxon>
        <taxon>Amphibia</taxon>
        <taxon>Batrachia</taxon>
        <taxon>Anura</taxon>
        <taxon>Neobatrachia</taxon>
        <taxon>Ranoidea</taxon>
        <taxon>Pyxicephalidae</taxon>
        <taxon>Pyxicephalinae</taxon>
        <taxon>Pyxicephalus</taxon>
    </lineage>
</organism>
<dbReference type="PANTHER" id="PTHR12998:SF0">
    <property type="entry name" value="TRNA:M(4)X MODIFICATION ENZYME TRM13 HOMOLOG"/>
    <property type="match status" value="1"/>
</dbReference>
<evidence type="ECO:0000256" key="8">
    <source>
        <dbReference type="ARBA" id="ARBA00022833"/>
    </source>
</evidence>
<evidence type="ECO:0000256" key="4">
    <source>
        <dbReference type="ARBA" id="ARBA00022691"/>
    </source>
</evidence>
<dbReference type="Pfam" id="PF11722">
    <property type="entry name" value="zf-TRM13_CCCH"/>
    <property type="match status" value="1"/>
</dbReference>
<dbReference type="GO" id="GO:0106050">
    <property type="term" value="F:tRNA 2'-O-methyltransferase activity"/>
    <property type="evidence" value="ECO:0007669"/>
    <property type="project" value="UniProtKB-UniRule"/>
</dbReference>
<dbReference type="InterPro" id="IPR039044">
    <property type="entry name" value="Trm13"/>
</dbReference>
<evidence type="ECO:0000256" key="5">
    <source>
        <dbReference type="ARBA" id="ARBA00022694"/>
    </source>
</evidence>
<dbReference type="AlphaFoldDB" id="A0AAV2ZRG2"/>
<comment type="caution">
    <text evidence="14">The sequence shown here is derived from an EMBL/GenBank/DDBJ whole genome shotgun (WGS) entry which is preliminary data.</text>
</comment>
<gene>
    <name evidence="14" type="ORF">GDO54_016427</name>
</gene>
<keyword evidence="2 12" id="KW-0489">Methyltransferase</keyword>
<dbReference type="InterPro" id="IPR021721">
    <property type="entry name" value="Znf_CCCH-type_TRM13"/>
</dbReference>
<evidence type="ECO:0000256" key="6">
    <source>
        <dbReference type="ARBA" id="ARBA00022723"/>
    </source>
</evidence>
<dbReference type="PROSITE" id="PS51800">
    <property type="entry name" value="ZF_CHHC_U11_48K"/>
    <property type="match status" value="1"/>
</dbReference>
<keyword evidence="6 12" id="KW-0479">Metal-binding</keyword>
<comment type="catalytic activity">
    <reaction evidence="9 12">
        <text>cytidine(4) in tRNA(Pro) + S-adenosyl-L-methionine = 2'-O-methylcytidine(4) in tRNA(Pro) + S-adenosyl-L-homocysteine + H(+)</text>
        <dbReference type="Rhea" id="RHEA:32767"/>
        <dbReference type="Rhea" id="RHEA-COMP:10397"/>
        <dbReference type="Rhea" id="RHEA-COMP:10398"/>
        <dbReference type="ChEBI" id="CHEBI:15378"/>
        <dbReference type="ChEBI" id="CHEBI:57856"/>
        <dbReference type="ChEBI" id="CHEBI:59789"/>
        <dbReference type="ChEBI" id="CHEBI:74495"/>
        <dbReference type="ChEBI" id="CHEBI:82748"/>
        <dbReference type="EC" id="2.1.1.225"/>
    </reaction>
</comment>
<evidence type="ECO:0000256" key="2">
    <source>
        <dbReference type="ARBA" id="ARBA00022603"/>
    </source>
</evidence>
<protein>
    <recommendedName>
        <fullName evidence="12">tRNA:m(4)X modification enzyme TRM13</fullName>
        <ecNumber evidence="12">2.1.1.225</ecNumber>
    </recommendedName>
</protein>
<evidence type="ECO:0000256" key="10">
    <source>
        <dbReference type="ARBA" id="ARBA00048635"/>
    </source>
</evidence>
<comment type="catalytic activity">
    <reaction evidence="10 12">
        <text>cytidine(4) in tRNA(Gly)(GCC) + S-adenosyl-L-methionine = 2'-O-methylcytidine(4) in tRNA(Gly)(GCC) + S-adenosyl-L-homocysteine + H(+)</text>
        <dbReference type="Rhea" id="RHEA:43192"/>
        <dbReference type="Rhea" id="RHEA-COMP:10399"/>
        <dbReference type="Rhea" id="RHEA-COMP:10400"/>
        <dbReference type="ChEBI" id="CHEBI:15378"/>
        <dbReference type="ChEBI" id="CHEBI:57856"/>
        <dbReference type="ChEBI" id="CHEBI:59789"/>
        <dbReference type="ChEBI" id="CHEBI:74495"/>
        <dbReference type="ChEBI" id="CHEBI:82748"/>
        <dbReference type="EC" id="2.1.1.225"/>
    </reaction>
</comment>
<keyword evidence="7 12" id="KW-0863">Zinc-finger</keyword>
<comment type="similarity">
    <text evidence="1 12">Belongs to the methyltransferase TRM13 family.</text>
</comment>
<dbReference type="InterPro" id="IPR007871">
    <property type="entry name" value="Methyltransferase_TRM13"/>
</dbReference>
<sequence length="470" mass="52975">MEFIEGQVNPVPEEEAKHAAGPLPGRCAYFVQRKRRYCKMIVSEGKKFCGEHAENGEETNGRRRIPCPLDPKHTVFEDQLQKHIKKCNSREKPPPVFYVQNINSGAVDIHTCEEQVSLSSLSKEDLQKLIETLRRVTSGLDPPLPNRKLCHAALQEPLNDPANGDSASKHLKQQASILGHLDRLGLLVTSRCFVEFGAGRGKLSHWVNIAVEDADDVHFLLVERATTRFKVDGKQKKSTFERLHIDIQHLSLERVASLVQKQLPVIGIGKHLCGAGTDLALRCLVQNFSNLVKGPPCKRFKIHTGKLENADNAEDKSIYLCPVKGIVIALCCHHRCDWHHYVGRDFFQKLGLGQREFGVFQRMSSWATCGSRISEQILNQNEKREFEEAEEHEIDLKNTDCSSEGIQGLSITVEERENLGRLCKLLINHGRLDYLNSMGYNASLEYYTEPEVSLENVLLIAVPQLQSTDS</sequence>
<evidence type="ECO:0000313" key="15">
    <source>
        <dbReference type="Proteomes" id="UP001181693"/>
    </source>
</evidence>
<keyword evidence="4 12" id="KW-0949">S-adenosyl-L-methionine</keyword>
<dbReference type="EC" id="2.1.1.225" evidence="12"/>
<proteinExistence type="inferred from homology"/>